<organism evidence="5 6">
    <name type="scientific">Chrysophaeum taylorii</name>
    <dbReference type="NCBI Taxonomy" id="2483200"/>
    <lineage>
        <taxon>Eukaryota</taxon>
        <taxon>Sar</taxon>
        <taxon>Stramenopiles</taxon>
        <taxon>Ochrophyta</taxon>
        <taxon>Pelagophyceae</taxon>
        <taxon>Pelagomonadales</taxon>
        <taxon>Pelagomonadaceae</taxon>
        <taxon>Chrysophaeum</taxon>
    </lineage>
</organism>
<keyword evidence="6" id="KW-1185">Reference proteome</keyword>
<dbReference type="InterPro" id="IPR029787">
    <property type="entry name" value="Nucleotide_cyclase"/>
</dbReference>
<dbReference type="Gene3D" id="3.30.70.1230">
    <property type="entry name" value="Nucleotide cyclase"/>
    <property type="match status" value="2"/>
</dbReference>
<dbReference type="InterPro" id="IPR001054">
    <property type="entry name" value="A/G_cyclase"/>
</dbReference>
<name>A0AAD7U534_9STRA</name>
<evidence type="ECO:0000313" key="5">
    <source>
        <dbReference type="EMBL" id="KAJ8598361.1"/>
    </source>
</evidence>
<reference evidence="5" key="1">
    <citation type="submission" date="2023-01" db="EMBL/GenBank/DDBJ databases">
        <title>Metagenome sequencing of chrysophaentin producing Chrysophaeum taylorii.</title>
        <authorList>
            <person name="Davison J."/>
            <person name="Bewley C."/>
        </authorList>
    </citation>
    <scope>NUCLEOTIDE SEQUENCE</scope>
    <source>
        <strain evidence="5">NIES-1699</strain>
    </source>
</reference>
<dbReference type="GO" id="GO:0005737">
    <property type="term" value="C:cytoplasm"/>
    <property type="evidence" value="ECO:0007669"/>
    <property type="project" value="TreeGrafter"/>
</dbReference>
<evidence type="ECO:0000256" key="1">
    <source>
        <dbReference type="ARBA" id="ARBA00022741"/>
    </source>
</evidence>
<feature type="region of interest" description="Disordered" evidence="3">
    <location>
        <begin position="105"/>
        <end position="132"/>
    </location>
</feature>
<dbReference type="AlphaFoldDB" id="A0AAD7U534"/>
<feature type="region of interest" description="Disordered" evidence="3">
    <location>
        <begin position="766"/>
        <end position="798"/>
    </location>
</feature>
<comment type="caution">
    <text evidence="5">The sequence shown here is derived from an EMBL/GenBank/DDBJ whole genome shotgun (WGS) entry which is preliminary data.</text>
</comment>
<dbReference type="GO" id="GO:0009190">
    <property type="term" value="P:cyclic nucleotide biosynthetic process"/>
    <property type="evidence" value="ECO:0007669"/>
    <property type="project" value="InterPro"/>
</dbReference>
<evidence type="ECO:0000259" key="4">
    <source>
        <dbReference type="PROSITE" id="PS50125"/>
    </source>
</evidence>
<dbReference type="SUPFAM" id="SSF55073">
    <property type="entry name" value="Nucleotide cyclase"/>
    <property type="match status" value="2"/>
</dbReference>
<dbReference type="GO" id="GO:0005524">
    <property type="term" value="F:ATP binding"/>
    <property type="evidence" value="ECO:0007669"/>
    <property type="project" value="UniProtKB-KW"/>
</dbReference>
<evidence type="ECO:0000256" key="3">
    <source>
        <dbReference type="SAM" id="MobiDB-lite"/>
    </source>
</evidence>
<dbReference type="GO" id="GO:0035556">
    <property type="term" value="P:intracellular signal transduction"/>
    <property type="evidence" value="ECO:0007669"/>
    <property type="project" value="InterPro"/>
</dbReference>
<dbReference type="PANTHER" id="PTHR16305:SF28">
    <property type="entry name" value="GUANYLATE CYCLASE DOMAIN-CONTAINING PROTEIN"/>
    <property type="match status" value="1"/>
</dbReference>
<feature type="domain" description="Guanylate cyclase" evidence="4">
    <location>
        <begin position="213"/>
        <end position="334"/>
    </location>
</feature>
<evidence type="ECO:0000256" key="2">
    <source>
        <dbReference type="ARBA" id="ARBA00022840"/>
    </source>
</evidence>
<keyword evidence="2" id="KW-0067">ATP-binding</keyword>
<dbReference type="PROSITE" id="PS50125">
    <property type="entry name" value="GUANYLATE_CYCLASE_2"/>
    <property type="match status" value="2"/>
</dbReference>
<evidence type="ECO:0000313" key="6">
    <source>
        <dbReference type="Proteomes" id="UP001230188"/>
    </source>
</evidence>
<dbReference type="GO" id="GO:0004016">
    <property type="term" value="F:adenylate cyclase activity"/>
    <property type="evidence" value="ECO:0007669"/>
    <property type="project" value="TreeGrafter"/>
</dbReference>
<dbReference type="PANTHER" id="PTHR16305">
    <property type="entry name" value="TESTICULAR SOLUBLE ADENYLYL CYCLASE"/>
    <property type="match status" value="1"/>
</dbReference>
<dbReference type="Proteomes" id="UP001230188">
    <property type="component" value="Unassembled WGS sequence"/>
</dbReference>
<dbReference type="EMBL" id="JAQMWT010000675">
    <property type="protein sequence ID" value="KAJ8598361.1"/>
    <property type="molecule type" value="Genomic_DNA"/>
</dbReference>
<proteinExistence type="predicted"/>
<accession>A0AAD7U534</accession>
<feature type="domain" description="Guanylate cyclase" evidence="4">
    <location>
        <begin position="502"/>
        <end position="582"/>
    </location>
</feature>
<sequence length="1235" mass="135127">MVVSRVVDALRFGVTYEPPVLALEFSEARGDLLVLQMNLPTARRENANADEIVENLLLSHQRYLNVATISVQQVRRLVQMVVDYHAAKRGKRELPPLLLLEEEAKKPPPEAEEEEDSTPNAAAAAAAAAEKEVDEATAKRRAEVASKFQYAVARLKEQTKRNSLVSQLSKKLHAESARYFAACLPCFVASQIVEARLRGERVFRPKPEMVDGAVFFADISGFTKLTEKLSRHLDGAERLCAELDVVYGMILEEADALGGDAIKFAGDAILFLFAGPLESACRRAASCSARAHERIKQHPPVESVKLTLHAGLGAGKVAALSVEGTNRAEFVIAGAPLAEIGIAEPLAGPGETVASPTAWSFLKDIQEGSMPLTKVKELPAEAQGYVKLGAFTTTTSPYDDTKKEEPRLSESISSKLKQGDVAAMAPYVPLAFQRTLRNKQALTNFLESGAKAEIRELTVAFLKISGVDLGDLSRVESSRKMMACVNSVVATRFGGSINKLLVDDKGTLMVLVFGLPGEVHEDSPLRAVCAAMALQAELKSTIGASCWAGLTTAATFAGVVGSRARMEYTVMGDSVNLAARLMAACCASFGASEGANALVVSERTAEKSRYEIEYHAMAPIKVKGKANKVRVYIPKAIRVKVPRPALDLRFKTRADKKKQLDDVLRRYARQFYKIKPPTPTRKTSSHPQPPARCCVIAGVHGADVNFVFGSVFADLCPKHNLERLHSFRSRSTFHDAELKAQTTCGAWRGPVVRAIQIIAGKTNGGDDDFYPPNVRARGPYGGSGSEEEEEEEKKFFSQQTTPQEVAAFEWISAQEARALAEALPDPLKPRLGLLDDLFLGDHSFFSREMADIDSKKREAYVVQLVTTIVALAAAKKPCVVILDNEHHMDAASWLVVHHLHDWAKRGGPSSLTPPPSSRNNDTHGLLYVEKGIAPLLCLRLPVIANKNQVVYLQARRAAESRNALVQVGALDESEALEFTAFALGIQEEDAGVVRDNDDLVEFAKQADGKQRLLSDMLVEARKKRMIEVRRDSTVDALAPPSIEVHGDLASLPAPARYKALLLAQIDVDLPVHKQILARAAAVFRTSFSPAMLLALAPFQMDERHVRDDLHQLCDPLPSSGLTLFVRAAEKPPFHRDLPFAADADLYYEFAEPLARTAVADTLLESHVQHVIAKINALPAAAAPAEHNTAVTSWELELVHPYILARRRRWERTAKVLRGFLNMARNMKAIQGIHKK</sequence>
<dbReference type="CDD" id="cd07302">
    <property type="entry name" value="CHD"/>
    <property type="match status" value="2"/>
</dbReference>
<keyword evidence="1" id="KW-0547">Nucleotide-binding</keyword>
<gene>
    <name evidence="5" type="ORF">CTAYLR_003031</name>
</gene>
<protein>
    <recommendedName>
        <fullName evidence="4">Guanylate cyclase domain-containing protein</fullName>
    </recommendedName>
</protein>